<evidence type="ECO:0000313" key="8">
    <source>
        <dbReference type="EMBL" id="KAF2702769.1"/>
    </source>
</evidence>
<dbReference type="InterPro" id="IPR003819">
    <property type="entry name" value="TauD/TfdA-like"/>
</dbReference>
<protein>
    <submittedName>
        <fullName evidence="8">Clavaminate synthase-like protein</fullName>
    </submittedName>
</protein>
<dbReference type="GO" id="GO:0005737">
    <property type="term" value="C:cytoplasm"/>
    <property type="evidence" value="ECO:0007669"/>
    <property type="project" value="TreeGrafter"/>
</dbReference>
<feature type="domain" description="TauD/TfdA-like" evidence="7">
    <location>
        <begin position="154"/>
        <end position="285"/>
    </location>
</feature>
<dbReference type="InterPro" id="IPR042098">
    <property type="entry name" value="TauD-like_sf"/>
</dbReference>
<evidence type="ECO:0000256" key="1">
    <source>
        <dbReference type="ARBA" id="ARBA00001954"/>
    </source>
</evidence>
<evidence type="ECO:0000313" key="9">
    <source>
        <dbReference type="Proteomes" id="UP000799428"/>
    </source>
</evidence>
<comment type="similarity">
    <text evidence="2">Belongs to the TfdA dioxygenase family.</text>
</comment>
<dbReference type="Proteomes" id="UP000799428">
    <property type="component" value="Unassembled WGS sequence"/>
</dbReference>
<dbReference type="Pfam" id="PF02668">
    <property type="entry name" value="TauD"/>
    <property type="match status" value="1"/>
</dbReference>
<keyword evidence="9" id="KW-1185">Reference proteome</keyword>
<evidence type="ECO:0000256" key="5">
    <source>
        <dbReference type="ARBA" id="ARBA00023002"/>
    </source>
</evidence>
<reference evidence="8" key="1">
    <citation type="journal article" date="2020" name="Stud. Mycol.">
        <title>101 Dothideomycetes genomes: a test case for predicting lifestyles and emergence of pathogens.</title>
        <authorList>
            <person name="Haridas S."/>
            <person name="Albert R."/>
            <person name="Binder M."/>
            <person name="Bloem J."/>
            <person name="Labutti K."/>
            <person name="Salamov A."/>
            <person name="Andreopoulos B."/>
            <person name="Baker S."/>
            <person name="Barry K."/>
            <person name="Bills G."/>
            <person name="Bluhm B."/>
            <person name="Cannon C."/>
            <person name="Castanera R."/>
            <person name="Culley D."/>
            <person name="Daum C."/>
            <person name="Ezra D."/>
            <person name="Gonzalez J."/>
            <person name="Henrissat B."/>
            <person name="Kuo A."/>
            <person name="Liang C."/>
            <person name="Lipzen A."/>
            <person name="Lutzoni F."/>
            <person name="Magnuson J."/>
            <person name="Mondo S."/>
            <person name="Nolan M."/>
            <person name="Ohm R."/>
            <person name="Pangilinan J."/>
            <person name="Park H.-J."/>
            <person name="Ramirez L."/>
            <person name="Alfaro M."/>
            <person name="Sun H."/>
            <person name="Tritt A."/>
            <person name="Yoshinaga Y."/>
            <person name="Zwiers L.-H."/>
            <person name="Turgeon B."/>
            <person name="Goodwin S."/>
            <person name="Spatafora J."/>
            <person name="Crous P."/>
            <person name="Grigoriev I."/>
        </authorList>
    </citation>
    <scope>NUCLEOTIDE SEQUENCE</scope>
    <source>
        <strain evidence="8">CBS 279.74</strain>
    </source>
</reference>
<proteinExistence type="inferred from homology"/>
<dbReference type="AlphaFoldDB" id="A0A6G1JQ73"/>
<evidence type="ECO:0000256" key="6">
    <source>
        <dbReference type="ARBA" id="ARBA00023004"/>
    </source>
</evidence>
<dbReference type="Gene3D" id="3.60.130.10">
    <property type="entry name" value="Clavaminate synthase-like"/>
    <property type="match status" value="2"/>
</dbReference>
<name>A0A6G1JQ73_9PLEO</name>
<dbReference type="PANTHER" id="PTHR30468:SF1">
    <property type="entry name" value="ALPHA-KETOGLUTARATE-DEPENDENT SULFONATE DIOXYGENASE"/>
    <property type="match status" value="1"/>
</dbReference>
<organism evidence="8 9">
    <name type="scientific">Pleomassaria siparia CBS 279.74</name>
    <dbReference type="NCBI Taxonomy" id="1314801"/>
    <lineage>
        <taxon>Eukaryota</taxon>
        <taxon>Fungi</taxon>
        <taxon>Dikarya</taxon>
        <taxon>Ascomycota</taxon>
        <taxon>Pezizomycotina</taxon>
        <taxon>Dothideomycetes</taxon>
        <taxon>Pleosporomycetidae</taxon>
        <taxon>Pleosporales</taxon>
        <taxon>Pleomassariaceae</taxon>
        <taxon>Pleomassaria</taxon>
    </lineage>
</organism>
<keyword evidence="6" id="KW-0408">Iron</keyword>
<dbReference type="OrthoDB" id="3714632at2759"/>
<dbReference type="SUPFAM" id="SSF51197">
    <property type="entry name" value="Clavaminate synthase-like"/>
    <property type="match status" value="1"/>
</dbReference>
<evidence type="ECO:0000256" key="3">
    <source>
        <dbReference type="ARBA" id="ARBA00022723"/>
    </source>
</evidence>
<evidence type="ECO:0000256" key="2">
    <source>
        <dbReference type="ARBA" id="ARBA00005896"/>
    </source>
</evidence>
<dbReference type="GO" id="GO:0046872">
    <property type="term" value="F:metal ion binding"/>
    <property type="evidence" value="ECO:0007669"/>
    <property type="project" value="UniProtKB-KW"/>
</dbReference>
<dbReference type="GO" id="GO:0016706">
    <property type="term" value="F:2-oxoglutarate-dependent dioxygenase activity"/>
    <property type="evidence" value="ECO:0007669"/>
    <property type="project" value="TreeGrafter"/>
</dbReference>
<keyword evidence="3" id="KW-0479">Metal-binding</keyword>
<evidence type="ECO:0000256" key="4">
    <source>
        <dbReference type="ARBA" id="ARBA00022964"/>
    </source>
</evidence>
<keyword evidence="5" id="KW-0560">Oxidoreductase</keyword>
<dbReference type="InterPro" id="IPR051323">
    <property type="entry name" value="AtsK-like"/>
</dbReference>
<keyword evidence="4" id="KW-0223">Dioxygenase</keyword>
<evidence type="ECO:0000259" key="7">
    <source>
        <dbReference type="Pfam" id="PF02668"/>
    </source>
</evidence>
<sequence>MGLGSVTGVLESRGGLVSPRWTASPADPAMTGIVSAGAVYFTYLCHPFYNPLEKIEDIGSFTQNDPSHRADPKLSNLLANATEVVELLSQVGTEIEGMQSSQLWDAGLDELALLAAKRGALKKIAKDFRLLYIHGWAPHPMAGSPEHMIIYDHKESLPVQWHTDQSPEAQNPGCSLICMLEWPSSGGGDRLVSSVTQELQNNSTDAVMQSKELVQNHTVVIVHPVMGEKALYVNPVYTKYVAGFDKEESNYLLGFPFDHITKRQDLQCRVRYEAGTVQVWDQRATTPSQTLELRPLANNTLPSLVEEDDGECEKDFARVSLGPC</sequence>
<gene>
    <name evidence="8" type="ORF">K504DRAFT_486181</name>
</gene>
<dbReference type="EMBL" id="MU005793">
    <property type="protein sequence ID" value="KAF2702769.1"/>
    <property type="molecule type" value="Genomic_DNA"/>
</dbReference>
<accession>A0A6G1JQ73</accession>
<comment type="cofactor">
    <cofactor evidence="1">
        <name>Fe(2+)</name>
        <dbReference type="ChEBI" id="CHEBI:29033"/>
    </cofactor>
</comment>
<dbReference type="PANTHER" id="PTHR30468">
    <property type="entry name" value="ALPHA-KETOGLUTARATE-DEPENDENT SULFONATE DIOXYGENASE"/>
    <property type="match status" value="1"/>
</dbReference>